<comment type="caution">
    <text evidence="2">The sequence shown here is derived from an EMBL/GenBank/DDBJ whole genome shotgun (WGS) entry which is preliminary data.</text>
</comment>
<gene>
    <name evidence="2" type="ORF">KVH32_00730</name>
</gene>
<evidence type="ECO:0000256" key="1">
    <source>
        <dbReference type="SAM" id="Phobius"/>
    </source>
</evidence>
<dbReference type="RefSeq" id="WP_070388889.1">
    <property type="nucleotide sequence ID" value="NZ_BNEG01000003.1"/>
</dbReference>
<feature type="transmembrane region" description="Helical" evidence="1">
    <location>
        <begin position="88"/>
        <end position="108"/>
    </location>
</feature>
<protein>
    <recommendedName>
        <fullName evidence="4">DUF2269 domain-containing protein</fullName>
    </recommendedName>
</protein>
<accession>A0ABS7VXG7</accession>
<feature type="transmembrane region" description="Helical" evidence="1">
    <location>
        <begin position="134"/>
        <end position="154"/>
    </location>
</feature>
<keyword evidence="1" id="KW-0472">Membrane</keyword>
<keyword evidence="3" id="KW-1185">Reference proteome</keyword>
<dbReference type="EMBL" id="JAHSTP010000001">
    <property type="protein sequence ID" value="MBZ6149696.1"/>
    <property type="molecule type" value="Genomic_DNA"/>
</dbReference>
<reference evidence="2 3" key="1">
    <citation type="submission" date="2021-06" db="EMBL/GenBank/DDBJ databases">
        <title>Ecological speciation of a Streptomyces species isolated from different habitats and geographic origins.</title>
        <authorList>
            <person name="Wang J."/>
        </authorList>
    </citation>
    <scope>NUCLEOTIDE SEQUENCE [LARGE SCALE GENOMIC DNA]</scope>
    <source>
        <strain evidence="2 3">FXJ8.012</strain>
    </source>
</reference>
<dbReference type="Proteomes" id="UP000758701">
    <property type="component" value="Unassembled WGS sequence"/>
</dbReference>
<sequence length="179" mass="18902">MARVAEPAESERFAVRLLWLLAGSCVAWVVGIVLVAALLQDVMISWARGWPGGAYGFLLSMAVLAPTGLAGIALAWNWRMHGAGPLRWACAAAFAAVVAGSTVIPLLAAAPRGRDDSGAAPEFQTWVTAAAPGAFWWALAVSFVTIIGWSFVVAKAAKPGKPTTSVRRTKVRRPGRSDY</sequence>
<organism evidence="2 3">
    <name type="scientific">Streptomyces olivaceus</name>
    <dbReference type="NCBI Taxonomy" id="47716"/>
    <lineage>
        <taxon>Bacteria</taxon>
        <taxon>Bacillati</taxon>
        <taxon>Actinomycetota</taxon>
        <taxon>Actinomycetes</taxon>
        <taxon>Kitasatosporales</taxon>
        <taxon>Streptomycetaceae</taxon>
        <taxon>Streptomyces</taxon>
    </lineage>
</organism>
<evidence type="ECO:0000313" key="3">
    <source>
        <dbReference type="Proteomes" id="UP000758701"/>
    </source>
</evidence>
<proteinExistence type="predicted"/>
<keyword evidence="1" id="KW-0812">Transmembrane</keyword>
<keyword evidence="1" id="KW-1133">Transmembrane helix</keyword>
<evidence type="ECO:0008006" key="4">
    <source>
        <dbReference type="Google" id="ProtNLM"/>
    </source>
</evidence>
<feature type="transmembrane region" description="Helical" evidence="1">
    <location>
        <begin position="54"/>
        <end position="76"/>
    </location>
</feature>
<name>A0ABS7VXG7_STROV</name>
<feature type="transmembrane region" description="Helical" evidence="1">
    <location>
        <begin position="17"/>
        <end position="39"/>
    </location>
</feature>
<evidence type="ECO:0000313" key="2">
    <source>
        <dbReference type="EMBL" id="MBZ6149696.1"/>
    </source>
</evidence>